<dbReference type="EMBL" id="CAWUPB010001173">
    <property type="protein sequence ID" value="CAK7348232.1"/>
    <property type="molecule type" value="Genomic_DNA"/>
</dbReference>
<comment type="caution">
    <text evidence="1">The sequence shown here is derived from an EMBL/GenBank/DDBJ whole genome shotgun (WGS) entry which is preliminary data.</text>
</comment>
<protein>
    <submittedName>
        <fullName evidence="1">Uncharacterized protein</fullName>
    </submittedName>
</protein>
<name>A0AAV1SDI5_9ROSI</name>
<accession>A0AAV1SDI5</accession>
<proteinExistence type="predicted"/>
<dbReference type="PANTHER" id="PTHR36776:SF1">
    <property type="entry name" value="EXPRESSED PROTEIN"/>
    <property type="match status" value="1"/>
</dbReference>
<dbReference type="PANTHER" id="PTHR36776">
    <property type="entry name" value="EXPRESSED PROTEIN"/>
    <property type="match status" value="1"/>
</dbReference>
<organism evidence="1 2">
    <name type="scientific">Dovyalis caffra</name>
    <dbReference type="NCBI Taxonomy" id="77055"/>
    <lineage>
        <taxon>Eukaryota</taxon>
        <taxon>Viridiplantae</taxon>
        <taxon>Streptophyta</taxon>
        <taxon>Embryophyta</taxon>
        <taxon>Tracheophyta</taxon>
        <taxon>Spermatophyta</taxon>
        <taxon>Magnoliopsida</taxon>
        <taxon>eudicotyledons</taxon>
        <taxon>Gunneridae</taxon>
        <taxon>Pentapetalae</taxon>
        <taxon>rosids</taxon>
        <taxon>fabids</taxon>
        <taxon>Malpighiales</taxon>
        <taxon>Salicaceae</taxon>
        <taxon>Flacourtieae</taxon>
        <taxon>Dovyalis</taxon>
    </lineage>
</organism>
<sequence length="313" mass="35257">MFYGTTGVGLKCLDPLFFLMNPLPSYTIRLLDVVSGLSTYQDSEKSRLAIANYVQGEIGKALSFECQSSSTPQNSQENDDEEEEVLVQDLRVPHHWLLPSRALEESKWLEVTLHKWLDDEYCPEQTNVEISKVAAQSYYESLLEKQTDLGVILLNMARNLESISYKESFHGAFSSANAAVNLIVQRIELQAQGQLKAEKCRFRSNSFKPPTPTYLALLNKGEVGSFTAYDSPRNPFSPRLLGVLRFPIAFDYQKVLIELCKDKYQTLPAGSFCNMTLGLHSRRLLPIAMSVPPGKHVLRKMFGFAVGSLQYGR</sequence>
<dbReference type="Proteomes" id="UP001314170">
    <property type="component" value="Unassembled WGS sequence"/>
</dbReference>
<dbReference type="AlphaFoldDB" id="A0AAV1SDI5"/>
<keyword evidence="2" id="KW-1185">Reference proteome</keyword>
<gene>
    <name evidence="1" type="ORF">DCAF_LOCUS20927</name>
</gene>
<evidence type="ECO:0000313" key="1">
    <source>
        <dbReference type="EMBL" id="CAK7348232.1"/>
    </source>
</evidence>
<reference evidence="1 2" key="1">
    <citation type="submission" date="2024-01" db="EMBL/GenBank/DDBJ databases">
        <authorList>
            <person name="Waweru B."/>
        </authorList>
    </citation>
    <scope>NUCLEOTIDE SEQUENCE [LARGE SCALE GENOMIC DNA]</scope>
</reference>
<evidence type="ECO:0000313" key="2">
    <source>
        <dbReference type="Proteomes" id="UP001314170"/>
    </source>
</evidence>